<proteinExistence type="predicted"/>
<dbReference type="Proteomes" id="UP001147760">
    <property type="component" value="Unassembled WGS sequence"/>
</dbReference>
<name>A0A9W9WHG3_9EURO</name>
<protein>
    <submittedName>
        <fullName evidence="1">Protein fluG</fullName>
    </submittedName>
</protein>
<organism evidence="1 2">
    <name type="scientific">Penicillium desertorum</name>
    <dbReference type="NCBI Taxonomy" id="1303715"/>
    <lineage>
        <taxon>Eukaryota</taxon>
        <taxon>Fungi</taxon>
        <taxon>Dikarya</taxon>
        <taxon>Ascomycota</taxon>
        <taxon>Pezizomycotina</taxon>
        <taxon>Eurotiomycetes</taxon>
        <taxon>Eurotiomycetidae</taxon>
        <taxon>Eurotiales</taxon>
        <taxon>Aspergillaceae</taxon>
        <taxon>Penicillium</taxon>
    </lineage>
</organism>
<comment type="caution">
    <text evidence="1">The sequence shown here is derived from an EMBL/GenBank/DDBJ whole genome shotgun (WGS) entry which is preliminary data.</text>
</comment>
<dbReference type="OrthoDB" id="3364440at2759"/>
<evidence type="ECO:0000313" key="1">
    <source>
        <dbReference type="EMBL" id="KAJ5459346.1"/>
    </source>
</evidence>
<dbReference type="EMBL" id="JAPWDO010000008">
    <property type="protein sequence ID" value="KAJ5459346.1"/>
    <property type="molecule type" value="Genomic_DNA"/>
</dbReference>
<reference evidence="1" key="2">
    <citation type="journal article" date="2023" name="IMA Fungus">
        <title>Comparative genomic study of the Penicillium genus elucidates a diverse pangenome and 15 lateral gene transfer events.</title>
        <authorList>
            <person name="Petersen C."/>
            <person name="Sorensen T."/>
            <person name="Nielsen M.R."/>
            <person name="Sondergaard T.E."/>
            <person name="Sorensen J.L."/>
            <person name="Fitzpatrick D.A."/>
            <person name="Frisvad J.C."/>
            <person name="Nielsen K.L."/>
        </authorList>
    </citation>
    <scope>NUCLEOTIDE SEQUENCE</scope>
    <source>
        <strain evidence="1">IBT 17660</strain>
    </source>
</reference>
<sequence length="131" mass="15118">MSSQRQELKAVLRMNDSIKYIRIQWTDYPGVLRARFIPVARCLEIASGSETIHLAHNSMIIPISTAPRTFSLTNYHEIWFLRPGWSSLPPCGFQAGHATVMSFVGHKDAHTRFDKCLRMLLFRTLKRLETE</sequence>
<dbReference type="AlphaFoldDB" id="A0A9W9WHG3"/>
<evidence type="ECO:0000313" key="2">
    <source>
        <dbReference type="Proteomes" id="UP001147760"/>
    </source>
</evidence>
<accession>A0A9W9WHG3</accession>
<gene>
    <name evidence="1" type="ORF">N7530_011290</name>
</gene>
<reference evidence="1" key="1">
    <citation type="submission" date="2022-12" db="EMBL/GenBank/DDBJ databases">
        <authorList>
            <person name="Petersen C."/>
        </authorList>
    </citation>
    <scope>NUCLEOTIDE SEQUENCE</scope>
    <source>
        <strain evidence="1">IBT 17660</strain>
    </source>
</reference>
<keyword evidence="2" id="KW-1185">Reference proteome</keyword>